<dbReference type="AlphaFoldDB" id="A0AAE0CRX5"/>
<dbReference type="SUPFAM" id="SSF50965">
    <property type="entry name" value="Galactose oxidase, central domain"/>
    <property type="match status" value="1"/>
</dbReference>
<dbReference type="Gene3D" id="2.130.10.80">
    <property type="entry name" value="Galactose oxidase/kelch, beta-propeller"/>
    <property type="match status" value="1"/>
</dbReference>
<reference evidence="2" key="1">
    <citation type="journal article" date="2023" name="Plant J.">
        <title>Genome sequences and population genomics provide insights into the demographic history, inbreeding, and mutation load of two 'living fossil' tree species of Dipteronia.</title>
        <authorList>
            <person name="Feng Y."/>
            <person name="Comes H.P."/>
            <person name="Chen J."/>
            <person name="Zhu S."/>
            <person name="Lu R."/>
            <person name="Zhang X."/>
            <person name="Li P."/>
            <person name="Qiu J."/>
            <person name="Olsen K.M."/>
            <person name="Qiu Y."/>
        </authorList>
    </citation>
    <scope>NUCLEOTIDE SEQUENCE</scope>
    <source>
        <strain evidence="2">KIB01</strain>
    </source>
</reference>
<protein>
    <recommendedName>
        <fullName evidence="1">Glyoxal oxidase N-terminal domain-containing protein</fullName>
    </recommendedName>
</protein>
<evidence type="ECO:0000313" key="3">
    <source>
        <dbReference type="Proteomes" id="UP001280121"/>
    </source>
</evidence>
<proteinExistence type="predicted"/>
<dbReference type="Pfam" id="PF07250">
    <property type="entry name" value="Glyoxal_oxid_N"/>
    <property type="match status" value="1"/>
</dbReference>
<comment type="caution">
    <text evidence="2">The sequence shown here is derived from an EMBL/GenBank/DDBJ whole genome shotgun (WGS) entry which is preliminary data.</text>
</comment>
<dbReference type="PANTHER" id="PTHR32208">
    <property type="entry name" value="SECRETED PROTEIN-RELATED"/>
    <property type="match status" value="1"/>
</dbReference>
<evidence type="ECO:0000259" key="1">
    <source>
        <dbReference type="Pfam" id="PF07250"/>
    </source>
</evidence>
<organism evidence="2 3">
    <name type="scientific">Dipteronia dyeriana</name>
    <dbReference type="NCBI Taxonomy" id="168575"/>
    <lineage>
        <taxon>Eukaryota</taxon>
        <taxon>Viridiplantae</taxon>
        <taxon>Streptophyta</taxon>
        <taxon>Embryophyta</taxon>
        <taxon>Tracheophyta</taxon>
        <taxon>Spermatophyta</taxon>
        <taxon>Magnoliopsida</taxon>
        <taxon>eudicotyledons</taxon>
        <taxon>Gunneridae</taxon>
        <taxon>Pentapetalae</taxon>
        <taxon>rosids</taxon>
        <taxon>malvids</taxon>
        <taxon>Sapindales</taxon>
        <taxon>Sapindaceae</taxon>
        <taxon>Hippocastanoideae</taxon>
        <taxon>Acereae</taxon>
        <taxon>Dipteronia</taxon>
    </lineage>
</organism>
<dbReference type="EMBL" id="JANJYI010000002">
    <property type="protein sequence ID" value="KAK2660673.1"/>
    <property type="molecule type" value="Genomic_DNA"/>
</dbReference>
<dbReference type="InterPro" id="IPR011043">
    <property type="entry name" value="Gal_Oxase/kelch_b-propeller"/>
</dbReference>
<dbReference type="InterPro" id="IPR037293">
    <property type="entry name" value="Gal_Oxidase_central_sf"/>
</dbReference>
<dbReference type="InterPro" id="IPR009880">
    <property type="entry name" value="Glyoxal_oxidase_N"/>
</dbReference>
<gene>
    <name evidence="2" type="ORF">Ddye_007206</name>
</gene>
<evidence type="ECO:0000313" key="2">
    <source>
        <dbReference type="EMBL" id="KAK2660673.1"/>
    </source>
</evidence>
<dbReference type="PANTHER" id="PTHR32208:SF62">
    <property type="entry name" value="OXIDASE, PUTATIVE, EXPRESSED-RELATED"/>
    <property type="match status" value="1"/>
</dbReference>
<dbReference type="Proteomes" id="UP001280121">
    <property type="component" value="Unassembled WGS sequence"/>
</dbReference>
<accession>A0AAE0CRX5</accession>
<feature type="domain" description="Glyoxal oxidase N-terminal" evidence="1">
    <location>
        <begin position="27"/>
        <end position="162"/>
    </location>
</feature>
<keyword evidence="3" id="KW-1185">Reference proteome</keyword>
<sequence length="162" mass="18184">MSLRPPTTWLSNMTAPHIRCPDQHRFVLDLMVQTNVWCSSGAVMPNGTLIQTGGSFDGERKVRIFDSCSTSNDCDWVEINNGLAVKRWYPTNHILPDDRQVVIGGRAQFNYDFLPKNGGPILHDLPFSAKTNDVIPENNLCPFVFLIGDTNLFIYGNNQSIL</sequence>
<name>A0AAE0CRX5_9ROSI</name>